<dbReference type="InterPro" id="IPR015168">
    <property type="entry name" value="SsuA/THI5"/>
</dbReference>
<dbReference type="PANTHER" id="PTHR30024">
    <property type="entry name" value="ALIPHATIC SULFONATES-BINDING PROTEIN-RELATED"/>
    <property type="match status" value="1"/>
</dbReference>
<dbReference type="PANTHER" id="PTHR30024:SF47">
    <property type="entry name" value="TAURINE-BINDING PERIPLASMIC PROTEIN"/>
    <property type="match status" value="1"/>
</dbReference>
<evidence type="ECO:0000259" key="4">
    <source>
        <dbReference type="SMART" id="SM00062"/>
    </source>
</evidence>
<evidence type="ECO:0000313" key="6">
    <source>
        <dbReference type="Proteomes" id="UP000494329"/>
    </source>
</evidence>
<comment type="subcellular location">
    <subcellularLocation>
        <location evidence="1">Periplasm</location>
    </subcellularLocation>
</comment>
<dbReference type="Proteomes" id="UP000494329">
    <property type="component" value="Unassembled WGS sequence"/>
</dbReference>
<evidence type="ECO:0000256" key="2">
    <source>
        <dbReference type="ARBA" id="ARBA00010742"/>
    </source>
</evidence>
<keyword evidence="3" id="KW-0732">Signal</keyword>
<dbReference type="SUPFAM" id="SSF53850">
    <property type="entry name" value="Periplasmic binding protein-like II"/>
    <property type="match status" value="1"/>
</dbReference>
<feature type="domain" description="Solute-binding protein family 3/N-terminal" evidence="4">
    <location>
        <begin position="36"/>
        <end position="263"/>
    </location>
</feature>
<protein>
    <recommendedName>
        <fullName evidence="4">Solute-binding protein family 3/N-terminal domain-containing protein</fullName>
    </recommendedName>
</protein>
<dbReference type="AlphaFoldDB" id="A0A6J5DR30"/>
<sequence length="339" mass="36101">MAALAFDTMKISRVISQFLAVCIFALGAVRGAAATELRVGYWTSGISLGFGAVLEAQKFFEKQGLQVKFVHFPDVNGPTTALASNAIDLAFGASLAGAFSLAQQGVPVRIVAATQLVDAELVVLADSPIRSPAELRGRKIGMSPLGSGTTGVSTAVLDGNYGLKLADYRLVAGDEPRLAQFLLQKNVDAAVMRPTTVAQVADRATRIRVLGTLSDQWKQMTRSSSPPYIGVAVMRDEWLKSNPADAAKVLAAMREAVQFGAANPDAVVSIMKKAANLNDSGARFYGEHWTTMNTVALGPDDIATLKRTFDVFKAAGTLKGDLPADLFYPKPYVDAEKMK</sequence>
<gene>
    <name evidence="5" type="ORF">LMG29739_02453</name>
</gene>
<dbReference type="InterPro" id="IPR001638">
    <property type="entry name" value="Solute-binding_3/MltF_N"/>
</dbReference>
<proteinExistence type="inferred from homology"/>
<organism evidence="5 6">
    <name type="scientific">Paraburkholderia solisilvae</name>
    <dbReference type="NCBI Taxonomy" id="624376"/>
    <lineage>
        <taxon>Bacteria</taxon>
        <taxon>Pseudomonadati</taxon>
        <taxon>Pseudomonadota</taxon>
        <taxon>Betaproteobacteria</taxon>
        <taxon>Burkholderiales</taxon>
        <taxon>Burkholderiaceae</taxon>
        <taxon>Paraburkholderia</taxon>
    </lineage>
</organism>
<dbReference type="EMBL" id="CADIKF010000016">
    <property type="protein sequence ID" value="CAB3756458.1"/>
    <property type="molecule type" value="Genomic_DNA"/>
</dbReference>
<dbReference type="SMART" id="SM00062">
    <property type="entry name" value="PBPb"/>
    <property type="match status" value="1"/>
</dbReference>
<dbReference type="GO" id="GO:0042597">
    <property type="term" value="C:periplasmic space"/>
    <property type="evidence" value="ECO:0007669"/>
    <property type="project" value="UniProtKB-SubCell"/>
</dbReference>
<comment type="similarity">
    <text evidence="2">Belongs to the bacterial solute-binding protein SsuA/TauA family.</text>
</comment>
<name>A0A6J5DR30_9BURK</name>
<evidence type="ECO:0000256" key="1">
    <source>
        <dbReference type="ARBA" id="ARBA00004418"/>
    </source>
</evidence>
<accession>A0A6J5DR30</accession>
<evidence type="ECO:0000256" key="3">
    <source>
        <dbReference type="ARBA" id="ARBA00022729"/>
    </source>
</evidence>
<keyword evidence="6" id="KW-1185">Reference proteome</keyword>
<dbReference type="Pfam" id="PF09084">
    <property type="entry name" value="NMT1"/>
    <property type="match status" value="1"/>
</dbReference>
<reference evidence="5 6" key="1">
    <citation type="submission" date="2020-04" db="EMBL/GenBank/DDBJ databases">
        <authorList>
            <person name="De Canck E."/>
        </authorList>
    </citation>
    <scope>NUCLEOTIDE SEQUENCE [LARGE SCALE GENOMIC DNA]</scope>
    <source>
        <strain evidence="5 6">LMG 29739</strain>
    </source>
</reference>
<dbReference type="Gene3D" id="3.40.190.10">
    <property type="entry name" value="Periplasmic binding protein-like II"/>
    <property type="match status" value="2"/>
</dbReference>
<evidence type="ECO:0000313" key="5">
    <source>
        <dbReference type="EMBL" id="CAB3756458.1"/>
    </source>
</evidence>